<proteinExistence type="predicted"/>
<dbReference type="Proteomes" id="UP000266723">
    <property type="component" value="Unassembled WGS sequence"/>
</dbReference>
<reference evidence="3 4" key="1">
    <citation type="journal article" date="2020" name="BMC Genomics">
        <title>Intraspecific diversification of the crop wild relative Brassica cretica Lam. using demographic model selection.</title>
        <authorList>
            <person name="Kioukis A."/>
            <person name="Michalopoulou V.A."/>
            <person name="Briers L."/>
            <person name="Pirintsos S."/>
            <person name="Studholme D.J."/>
            <person name="Pavlidis P."/>
            <person name="Sarris P.F."/>
        </authorList>
    </citation>
    <scope>NUCLEOTIDE SEQUENCE [LARGE SCALE GENOMIC DNA]</scope>
    <source>
        <strain evidence="4">cv. PFS-1207/04</strain>
    </source>
</reference>
<dbReference type="InterPro" id="IPR017451">
    <property type="entry name" value="F-box-assoc_interact_dom"/>
</dbReference>
<comment type="caution">
    <text evidence="3">The sequence shown here is derived from an EMBL/GenBank/DDBJ whole genome shotgun (WGS) entry which is preliminary data.</text>
</comment>
<gene>
    <name evidence="3" type="ORF">DY000_02035015</name>
</gene>
<dbReference type="Pfam" id="PF08268">
    <property type="entry name" value="FBA_3"/>
    <property type="match status" value="1"/>
</dbReference>
<organism evidence="3 4">
    <name type="scientific">Brassica cretica</name>
    <name type="common">Mustard</name>
    <dbReference type="NCBI Taxonomy" id="69181"/>
    <lineage>
        <taxon>Eukaryota</taxon>
        <taxon>Viridiplantae</taxon>
        <taxon>Streptophyta</taxon>
        <taxon>Embryophyta</taxon>
        <taxon>Tracheophyta</taxon>
        <taxon>Spermatophyta</taxon>
        <taxon>Magnoliopsida</taxon>
        <taxon>eudicotyledons</taxon>
        <taxon>Gunneridae</taxon>
        <taxon>Pentapetalae</taxon>
        <taxon>rosids</taxon>
        <taxon>malvids</taxon>
        <taxon>Brassicales</taxon>
        <taxon>Brassicaceae</taxon>
        <taxon>Brassiceae</taxon>
        <taxon>Brassica</taxon>
    </lineage>
</organism>
<evidence type="ECO:0000313" key="3">
    <source>
        <dbReference type="EMBL" id="KAF3580609.1"/>
    </source>
</evidence>
<name>A0ABQ7DRA3_BRACR</name>
<protein>
    <recommendedName>
        <fullName evidence="2">F-box associated beta-propeller type 3 domain-containing protein</fullName>
    </recommendedName>
</protein>
<feature type="region of interest" description="Disordered" evidence="1">
    <location>
        <begin position="207"/>
        <end position="244"/>
    </location>
</feature>
<keyword evidence="4" id="KW-1185">Reference proteome</keyword>
<dbReference type="NCBIfam" id="TIGR01640">
    <property type="entry name" value="F_box_assoc_1"/>
    <property type="match status" value="1"/>
</dbReference>
<dbReference type="PANTHER" id="PTHR31111:SF113">
    <property type="entry name" value="F-BOX ASSOCIATED UBIQUITINATION EFFECTOR FAMILY PROTEIN"/>
    <property type="match status" value="1"/>
</dbReference>
<accession>A0ABQ7DRA3</accession>
<feature type="compositionally biased region" description="Polar residues" evidence="1">
    <location>
        <begin position="225"/>
        <end position="235"/>
    </location>
</feature>
<dbReference type="PANTHER" id="PTHR31111">
    <property type="entry name" value="BNAA05G37150D PROTEIN-RELATED"/>
    <property type="match status" value="1"/>
</dbReference>
<evidence type="ECO:0000259" key="2">
    <source>
        <dbReference type="Pfam" id="PF08268"/>
    </source>
</evidence>
<sequence>MHQWCYLLRSSRQLGFHASMVVCFDLRSEKFSFVNFVETSSKEMPVSTTLINYNDKLGLLMSGDSDDNSGYGCICGESKSLELWVLQDAGKNEWSKHVYVLPPPWEEVVSEDMHIAGMVGVNEIVLTPWYKSVPPYVIYFNVERKTITKVGIRGMEAFREADPYACRHVGSNNMNFSDEEEGENLKTVKDGIRDGVAMPNMKLFPSLSPLSTLPKSGGRPRNGQLEVSTSSQEAPRNQEPDVMDTSMVYPNSSNKWRKIENAEDMSLILAQQGTSLMDSCRNMCGSASLSQIFSSTATTVTKSVSLGGFENRIKIAKAGAVNDLLFGSDVFC</sequence>
<feature type="domain" description="F-box associated beta-propeller type 3" evidence="2">
    <location>
        <begin position="19"/>
        <end position="163"/>
    </location>
</feature>
<evidence type="ECO:0000313" key="4">
    <source>
        <dbReference type="Proteomes" id="UP000266723"/>
    </source>
</evidence>
<dbReference type="InterPro" id="IPR013187">
    <property type="entry name" value="F-box-assoc_dom_typ3"/>
</dbReference>
<evidence type="ECO:0000256" key="1">
    <source>
        <dbReference type="SAM" id="MobiDB-lite"/>
    </source>
</evidence>
<dbReference type="EMBL" id="QGKV02000649">
    <property type="protein sequence ID" value="KAF3580609.1"/>
    <property type="molecule type" value="Genomic_DNA"/>
</dbReference>